<dbReference type="NCBIfam" id="TIGR03696">
    <property type="entry name" value="Rhs_assc_core"/>
    <property type="match status" value="1"/>
</dbReference>
<feature type="domain" description="DUF6531" evidence="3">
    <location>
        <begin position="46"/>
        <end position="126"/>
    </location>
</feature>
<evidence type="ECO:0000259" key="3">
    <source>
        <dbReference type="Pfam" id="PF20148"/>
    </source>
</evidence>
<dbReference type="Pfam" id="PF20148">
    <property type="entry name" value="DUF6531"/>
    <property type="match status" value="1"/>
</dbReference>
<dbReference type="PANTHER" id="PTHR32305">
    <property type="match status" value="1"/>
</dbReference>
<dbReference type="OrthoDB" id="8553452at2"/>
<sequence length="1565" mass="168384">MSGKPAARQGDLTKKGGPIVQGSATVLIGSAGGVACSECPGGMAVGSPVNPSLGAKVLTGGDDLDFALPGPMALVWQRVYSSYVNTEHGSACGLLGHGWKLPMELRLECAGERTVLFDASGRAITFEEPLEPGQALYSASENLWLLRGGGTVQEEAPPGQPAIGASGTVAPELRPWTLQPRWAHLPLHLRADPACVIATPGTGAPAPAWIFLPAANKTAVSGTHVLHEVRDRFGRSQRYTRGESGPQQGRIVRITDGSGRSYALLYERIAPEPTAAGAAGTPVPASAHPLLGPDDGVRLIGVDCTAPANGPGAVPGAAPAQPLVRYRYDTAGNLAEVLGQDGTLLRCFGYDGLHRMTAHRVRQGPWHRYVYEDQAPQSRQPPRPGARVVEQHNEEGLSYRFDYLDPPPPDSAPATPPVSRTLVHDSLGRTTEYHFEGEGGLKRLVRLVGPDGAEQRWRHDSAGRRIAATDALGRTTWWRHDGAGRLLGVQHPDGRSGPEQRWGEDGSAQDGLLLQSRDAAGLSTRYRYDAWGRLVEVAVLPAGSEGAEPGAETEARALVTRLEYAQPQADGRFAPSALPWCDQPVAVVDAQGGRSEFAYDACGQLARRTDCSGRSHSLRRGAWGELLEEVDALGQRTHYRHALAHGALRLIGVQYPGNTAVRYRWAQGGLLAAITHGTHDVLESAGEAAGTSTTVTYRHDLWGRVIEQAQAGRGVQLRYDTAGRLVELVNENGEATRFVHDAADRLVQEVGFDGRSQVFGHDAAGQLVQTSDGQGPGHRPSAESGTPGSTPGDAVRSRLHYDLRGRLVARVLARLPAGEQDTGPVAAWEHDGDALLQIHRFDRAPSGALASVRTWQGRLPHTHEPMQAGALGRSAALGSRVPSLSAHWLALDTQPLLALLDRPGDPALAEVAATLQAHRLALDSRVALARDGLGRACGETQTLYSKVGSEPMGGEPPVEFEHTIAHTLGPLGQRTATRAQGLGTLQWLAYGSGHVHGLLLDGDALVDWERDGLHREVGRTLRILGENDEAPAAHADLQAIIHARRLAPMGRMLHQDWRGLRHAPAETHAHAAAASGRIAPALGPLATLAQRRYDYDPLGQLVGVRTPGEATRYGYDAWQRLTGLQRATQADAAQEHWALDAAGNRLPAPADARAQAPHADRQRQRQDWAQQVRENLRDTNFDLLSGGTPAGEGPGTVTHWPGNRIGWSTAPEGRGNAAGTTHYRYDAFGNRTLALLPGGRARRLRYDALHQLREVWQRESAASPWCLLARYRYDAFGRRLAKTVYDQASQQGTTTHAGWDGDRLVHTEGPGGLLHTLYEPHSFVPLLRLERGKAIPSALQALLAPDSEEDADVNAAATARDFFNALSRSQRDLLENTLSAAIAPGSPAPATRQLPAEVGALLAAGLDEVRSRQATSARTEATRIRHILCDHLGTPIALVDANGPQAGLVTWAATHHAWGAIREEYDPHGIGQDIRFQGQQLDAETGLHYNRFRYYDPGVGQYVTQDPIGLLGGVNKFNYPTDPMGWIDPLGRLCCTNQFEDGIAPTPDGFMPWRPPERFEDDRSG</sequence>
<proteinExistence type="predicted"/>
<dbReference type="Pfam" id="PF05593">
    <property type="entry name" value="RHS_repeat"/>
    <property type="match status" value="4"/>
</dbReference>
<evidence type="ECO:0000259" key="2">
    <source>
        <dbReference type="Pfam" id="PF03527"/>
    </source>
</evidence>
<dbReference type="PRINTS" id="PR00394">
    <property type="entry name" value="RHSPROTEIN"/>
</dbReference>
<evidence type="ECO:0000313" key="5">
    <source>
        <dbReference type="Proteomes" id="UP000248856"/>
    </source>
</evidence>
<dbReference type="NCBIfam" id="TIGR01643">
    <property type="entry name" value="YD_repeat_2x"/>
    <property type="match status" value="5"/>
</dbReference>
<feature type="region of interest" description="Disordered" evidence="1">
    <location>
        <begin position="1545"/>
        <end position="1565"/>
    </location>
</feature>
<feature type="compositionally biased region" description="Basic and acidic residues" evidence="1">
    <location>
        <begin position="1555"/>
        <end position="1565"/>
    </location>
</feature>
<dbReference type="PANTHER" id="PTHR32305:SF15">
    <property type="entry name" value="PROTEIN RHSA-RELATED"/>
    <property type="match status" value="1"/>
</dbReference>
<evidence type="ECO:0000256" key="1">
    <source>
        <dbReference type="SAM" id="MobiDB-lite"/>
    </source>
</evidence>
<dbReference type="RefSeq" id="WP_111882792.1">
    <property type="nucleotide sequence ID" value="NZ_QLTA01000105.1"/>
</dbReference>
<dbReference type="InterPro" id="IPR001826">
    <property type="entry name" value="RHS"/>
</dbReference>
<evidence type="ECO:0000313" key="4">
    <source>
        <dbReference type="EMBL" id="RAR70748.1"/>
    </source>
</evidence>
<protein>
    <submittedName>
        <fullName evidence="4">RHS repeat-associated protein</fullName>
    </submittedName>
</protein>
<dbReference type="Gene3D" id="2.180.10.10">
    <property type="entry name" value="RHS repeat-associated core"/>
    <property type="match status" value="4"/>
</dbReference>
<dbReference type="InterPro" id="IPR050708">
    <property type="entry name" value="T6SS_VgrG/RHS"/>
</dbReference>
<name>A0A328Y9R1_9BURK</name>
<dbReference type="InterPro" id="IPR031325">
    <property type="entry name" value="RHS_repeat"/>
</dbReference>
<dbReference type="Proteomes" id="UP000248856">
    <property type="component" value="Unassembled WGS sequence"/>
</dbReference>
<reference evidence="4 5" key="1">
    <citation type="submission" date="2018-06" db="EMBL/GenBank/DDBJ databases">
        <title>Genomic Encyclopedia of Archaeal and Bacterial Type Strains, Phase II (KMG-II): from individual species to whole genera.</title>
        <authorList>
            <person name="Goeker M."/>
        </authorList>
    </citation>
    <scope>NUCLEOTIDE SEQUENCE [LARGE SCALE GENOMIC DNA]</scope>
    <source>
        <strain evidence="4 5">CFPB 3232</strain>
    </source>
</reference>
<feature type="region of interest" description="Disordered" evidence="1">
    <location>
        <begin position="1148"/>
        <end position="1168"/>
    </location>
</feature>
<feature type="region of interest" description="Disordered" evidence="1">
    <location>
        <begin position="488"/>
        <end position="508"/>
    </location>
</feature>
<dbReference type="InterPro" id="IPR045351">
    <property type="entry name" value="DUF6531"/>
</dbReference>
<feature type="region of interest" description="Disordered" evidence="1">
    <location>
        <begin position="399"/>
        <end position="421"/>
    </location>
</feature>
<gene>
    <name evidence="4" type="ORF">AX018_11052</name>
</gene>
<organism evidence="4 5">
    <name type="scientific">Paracidovorax anthurii</name>
    <dbReference type="NCBI Taxonomy" id="78229"/>
    <lineage>
        <taxon>Bacteria</taxon>
        <taxon>Pseudomonadati</taxon>
        <taxon>Pseudomonadota</taxon>
        <taxon>Betaproteobacteria</taxon>
        <taxon>Burkholderiales</taxon>
        <taxon>Comamonadaceae</taxon>
        <taxon>Paracidovorax</taxon>
    </lineage>
</organism>
<accession>A0A328Y9R1</accession>
<dbReference type="EMBL" id="QLTA01000105">
    <property type="protein sequence ID" value="RAR70748.1"/>
    <property type="molecule type" value="Genomic_DNA"/>
</dbReference>
<dbReference type="InterPro" id="IPR022385">
    <property type="entry name" value="Rhs_assc_core"/>
</dbReference>
<feature type="compositionally biased region" description="Low complexity" evidence="1">
    <location>
        <begin position="1148"/>
        <end position="1157"/>
    </location>
</feature>
<keyword evidence="5" id="KW-1185">Reference proteome</keyword>
<feature type="compositionally biased region" description="Basic and acidic residues" evidence="1">
    <location>
        <begin position="492"/>
        <end position="504"/>
    </location>
</feature>
<feature type="region of interest" description="Disordered" evidence="1">
    <location>
        <begin position="767"/>
        <end position="795"/>
    </location>
</feature>
<feature type="compositionally biased region" description="Pro residues" evidence="1">
    <location>
        <begin position="405"/>
        <end position="416"/>
    </location>
</feature>
<dbReference type="InterPro" id="IPR006530">
    <property type="entry name" value="YD"/>
</dbReference>
<dbReference type="Pfam" id="PF03527">
    <property type="entry name" value="RHS"/>
    <property type="match status" value="1"/>
</dbReference>
<comment type="caution">
    <text evidence="4">The sequence shown here is derived from an EMBL/GenBank/DDBJ whole genome shotgun (WGS) entry which is preliminary data.</text>
</comment>
<feature type="domain" description="RHS protein conserved region" evidence="2">
    <location>
        <begin position="1424"/>
        <end position="1464"/>
    </location>
</feature>